<evidence type="ECO:0000259" key="5">
    <source>
        <dbReference type="PROSITE" id="PS50894"/>
    </source>
</evidence>
<dbReference type="EMBL" id="MAAO01000008">
    <property type="protein sequence ID" value="OUR95330.1"/>
    <property type="molecule type" value="Genomic_DNA"/>
</dbReference>
<evidence type="ECO:0000256" key="2">
    <source>
        <dbReference type="PROSITE-ProRule" id="PRU00110"/>
    </source>
</evidence>
<name>A0A1Y5F9V1_9BACT</name>
<reference evidence="7" key="1">
    <citation type="journal article" date="2017" name="Proc. Natl. Acad. Sci. U.S.A.">
        <title>Simulation of Deepwater Horizon oil plume reveals substrate specialization within a complex community of hydrocarbon-degraders.</title>
        <authorList>
            <person name="Hu P."/>
            <person name="Dubinsky E.A."/>
            <person name="Probst A.J."/>
            <person name="Wang J."/>
            <person name="Sieber C.M.K."/>
            <person name="Tom L.M."/>
            <person name="Gardinali P."/>
            <person name="Banfield J.F."/>
            <person name="Atlas R.M."/>
            <person name="Andersen G.L."/>
        </authorList>
    </citation>
    <scope>NUCLEOTIDE SEQUENCE [LARGE SCALE GENOMIC DNA]</scope>
</reference>
<dbReference type="SUPFAM" id="SSF47226">
    <property type="entry name" value="Histidine-containing phosphotransfer domain, HPT domain"/>
    <property type="match status" value="1"/>
</dbReference>
<dbReference type="InterPro" id="IPR036641">
    <property type="entry name" value="HPT_dom_sf"/>
</dbReference>
<dbReference type="InterPro" id="IPR050595">
    <property type="entry name" value="Bact_response_regulator"/>
</dbReference>
<dbReference type="SUPFAM" id="SSF52172">
    <property type="entry name" value="CheY-like"/>
    <property type="match status" value="1"/>
</dbReference>
<evidence type="ECO:0000313" key="7">
    <source>
        <dbReference type="Proteomes" id="UP000196531"/>
    </source>
</evidence>
<proteinExistence type="predicted"/>
<dbReference type="InterPro" id="IPR001789">
    <property type="entry name" value="Sig_transdc_resp-reg_receiver"/>
</dbReference>
<dbReference type="GO" id="GO:0004672">
    <property type="term" value="F:protein kinase activity"/>
    <property type="evidence" value="ECO:0007669"/>
    <property type="project" value="UniProtKB-ARBA"/>
</dbReference>
<dbReference type="Proteomes" id="UP000196531">
    <property type="component" value="Unassembled WGS sequence"/>
</dbReference>
<dbReference type="SMART" id="SM00448">
    <property type="entry name" value="REC"/>
    <property type="match status" value="1"/>
</dbReference>
<dbReference type="InterPro" id="IPR011006">
    <property type="entry name" value="CheY-like_superfamily"/>
</dbReference>
<dbReference type="CDD" id="cd00088">
    <property type="entry name" value="HPT"/>
    <property type="match status" value="1"/>
</dbReference>
<feature type="modified residue" description="4-aspartylphosphate" evidence="3">
    <location>
        <position position="197"/>
    </location>
</feature>
<comment type="caution">
    <text evidence="6">The sequence shown here is derived from an EMBL/GenBank/DDBJ whole genome shotgun (WGS) entry which is preliminary data.</text>
</comment>
<dbReference type="Gene3D" id="3.40.50.2300">
    <property type="match status" value="1"/>
</dbReference>
<dbReference type="PANTHER" id="PTHR44591">
    <property type="entry name" value="STRESS RESPONSE REGULATOR PROTEIN 1"/>
    <property type="match status" value="1"/>
</dbReference>
<gene>
    <name evidence="6" type="ORF">A9Q84_15955</name>
</gene>
<dbReference type="AlphaFoldDB" id="A0A1Y5F9V1"/>
<evidence type="ECO:0000259" key="4">
    <source>
        <dbReference type="PROSITE" id="PS50110"/>
    </source>
</evidence>
<feature type="domain" description="HPt" evidence="5">
    <location>
        <begin position="1"/>
        <end position="109"/>
    </location>
</feature>
<accession>A0A1Y5F9V1</accession>
<feature type="modified residue" description="Phosphohistidine" evidence="2">
    <location>
        <position position="49"/>
    </location>
</feature>
<evidence type="ECO:0008006" key="8">
    <source>
        <dbReference type="Google" id="ProtNLM"/>
    </source>
</evidence>
<protein>
    <recommendedName>
        <fullName evidence="8">Response regulatory domain-containing protein</fullName>
    </recommendedName>
</protein>
<organism evidence="6 7">
    <name type="scientific">Halobacteriovorax marinus</name>
    <dbReference type="NCBI Taxonomy" id="97084"/>
    <lineage>
        <taxon>Bacteria</taxon>
        <taxon>Pseudomonadati</taxon>
        <taxon>Bdellovibrionota</taxon>
        <taxon>Bacteriovoracia</taxon>
        <taxon>Bacteriovoracales</taxon>
        <taxon>Halobacteriovoraceae</taxon>
        <taxon>Halobacteriovorax</taxon>
    </lineage>
</organism>
<dbReference type="CDD" id="cd00156">
    <property type="entry name" value="REC"/>
    <property type="match status" value="1"/>
</dbReference>
<dbReference type="PROSITE" id="PS50894">
    <property type="entry name" value="HPT"/>
    <property type="match status" value="1"/>
</dbReference>
<dbReference type="PROSITE" id="PS50110">
    <property type="entry name" value="RESPONSE_REGULATORY"/>
    <property type="match status" value="1"/>
</dbReference>
<keyword evidence="1 3" id="KW-0597">Phosphoprotein</keyword>
<evidence type="ECO:0000256" key="1">
    <source>
        <dbReference type="ARBA" id="ARBA00022553"/>
    </source>
</evidence>
<feature type="domain" description="Response regulatory" evidence="4">
    <location>
        <begin position="147"/>
        <end position="262"/>
    </location>
</feature>
<evidence type="ECO:0000313" key="6">
    <source>
        <dbReference type="EMBL" id="OUR95330.1"/>
    </source>
</evidence>
<evidence type="ECO:0000256" key="3">
    <source>
        <dbReference type="PROSITE-ProRule" id="PRU00169"/>
    </source>
</evidence>
<dbReference type="InterPro" id="IPR008207">
    <property type="entry name" value="Sig_transdc_His_kin_Hpt_dom"/>
</dbReference>
<sequence length="265" mass="30005">MDNSNQNLVSEFKIDALELIEKAEESIQLIMSNESTLNKQYNTIFNSFHSLKGSLGMFGFLSESHLIHKIEDIFTAYESKSEFDEFDLNAILSSLAVVAYRMEGKDHSLSPHLFDDIKHLLGDHSCEISKTLIQKKSITTSSSDQLNVLFVDDDIDYQTIARVKLSDVCKLDFCSSAQEGLNKLRDNIGLYHAIFCDYKMPDDNGLYLVDVLNTIKLNIPIVLFSANADREDLKKILQRGVFSYVDKKDGASAFKLVINRLQRGK</sequence>
<dbReference type="Pfam" id="PF01627">
    <property type="entry name" value="Hpt"/>
    <property type="match status" value="1"/>
</dbReference>
<dbReference type="GO" id="GO:0000160">
    <property type="term" value="P:phosphorelay signal transduction system"/>
    <property type="evidence" value="ECO:0007669"/>
    <property type="project" value="InterPro"/>
</dbReference>
<dbReference type="Gene3D" id="1.20.120.160">
    <property type="entry name" value="HPT domain"/>
    <property type="match status" value="1"/>
</dbReference>
<dbReference type="Pfam" id="PF00072">
    <property type="entry name" value="Response_reg"/>
    <property type="match status" value="1"/>
</dbReference>
<dbReference type="PANTHER" id="PTHR44591:SF3">
    <property type="entry name" value="RESPONSE REGULATORY DOMAIN-CONTAINING PROTEIN"/>
    <property type="match status" value="1"/>
</dbReference>